<evidence type="ECO:0000256" key="3">
    <source>
        <dbReference type="ARBA" id="ARBA00023015"/>
    </source>
</evidence>
<proteinExistence type="predicted"/>
<evidence type="ECO:0000256" key="4">
    <source>
        <dbReference type="ARBA" id="ARBA00023125"/>
    </source>
</evidence>
<keyword evidence="3" id="KW-0805">Transcription regulation</keyword>
<dbReference type="SUPFAM" id="SSF46894">
    <property type="entry name" value="C-terminal effector domain of the bipartite response regulators"/>
    <property type="match status" value="1"/>
</dbReference>
<name>A0A430AS46_9ENTE</name>
<evidence type="ECO:0000313" key="11">
    <source>
        <dbReference type="Proteomes" id="UP000286773"/>
    </source>
</evidence>
<dbReference type="RefSeq" id="WP_126814035.1">
    <property type="nucleotide sequence ID" value="NZ_NGKC01000010.1"/>
</dbReference>
<dbReference type="Gene3D" id="1.10.10.10">
    <property type="entry name" value="Winged helix-like DNA-binding domain superfamily/Winged helix DNA-binding domain"/>
    <property type="match status" value="1"/>
</dbReference>
<feature type="domain" description="Response regulatory" evidence="8">
    <location>
        <begin position="3"/>
        <end position="116"/>
    </location>
</feature>
<dbReference type="Gene3D" id="6.10.250.690">
    <property type="match status" value="1"/>
</dbReference>
<dbReference type="InterPro" id="IPR001789">
    <property type="entry name" value="Sig_transdc_resp-reg_receiver"/>
</dbReference>
<dbReference type="SUPFAM" id="SSF52172">
    <property type="entry name" value="CheY-like"/>
    <property type="match status" value="1"/>
</dbReference>
<dbReference type="PROSITE" id="PS51755">
    <property type="entry name" value="OMPR_PHOB"/>
    <property type="match status" value="1"/>
</dbReference>
<dbReference type="OrthoDB" id="9790442at2"/>
<dbReference type="GO" id="GO:0000156">
    <property type="term" value="F:phosphorelay response regulator activity"/>
    <property type="evidence" value="ECO:0007669"/>
    <property type="project" value="TreeGrafter"/>
</dbReference>
<dbReference type="SMART" id="SM00448">
    <property type="entry name" value="REC"/>
    <property type="match status" value="1"/>
</dbReference>
<keyword evidence="1 6" id="KW-0597">Phosphoprotein</keyword>
<evidence type="ECO:0000256" key="7">
    <source>
        <dbReference type="PROSITE-ProRule" id="PRU01091"/>
    </source>
</evidence>
<dbReference type="GO" id="GO:0000976">
    <property type="term" value="F:transcription cis-regulatory region binding"/>
    <property type="evidence" value="ECO:0007669"/>
    <property type="project" value="TreeGrafter"/>
</dbReference>
<dbReference type="SMART" id="SM00862">
    <property type="entry name" value="Trans_reg_C"/>
    <property type="match status" value="1"/>
</dbReference>
<feature type="domain" description="OmpR/PhoB-type" evidence="9">
    <location>
        <begin position="126"/>
        <end position="226"/>
    </location>
</feature>
<dbReference type="Gene3D" id="3.40.50.2300">
    <property type="match status" value="1"/>
</dbReference>
<dbReference type="InterPro" id="IPR011006">
    <property type="entry name" value="CheY-like_superfamily"/>
</dbReference>
<keyword evidence="5" id="KW-0804">Transcription</keyword>
<evidence type="ECO:0000256" key="1">
    <source>
        <dbReference type="ARBA" id="ARBA00022553"/>
    </source>
</evidence>
<keyword evidence="4 7" id="KW-0238">DNA-binding</keyword>
<dbReference type="PROSITE" id="PS50110">
    <property type="entry name" value="RESPONSE_REGULATORY"/>
    <property type="match status" value="1"/>
</dbReference>
<dbReference type="GO" id="GO:0005829">
    <property type="term" value="C:cytosol"/>
    <property type="evidence" value="ECO:0007669"/>
    <property type="project" value="TreeGrafter"/>
</dbReference>
<dbReference type="AlphaFoldDB" id="A0A430AS46"/>
<dbReference type="PANTHER" id="PTHR48111:SF1">
    <property type="entry name" value="TWO-COMPONENT RESPONSE REGULATOR ORR33"/>
    <property type="match status" value="1"/>
</dbReference>
<organism evidence="10 11">
    <name type="scientific">Vagococcus acidifermentans</name>
    <dbReference type="NCBI Taxonomy" id="564710"/>
    <lineage>
        <taxon>Bacteria</taxon>
        <taxon>Bacillati</taxon>
        <taxon>Bacillota</taxon>
        <taxon>Bacilli</taxon>
        <taxon>Lactobacillales</taxon>
        <taxon>Enterococcaceae</taxon>
        <taxon>Vagococcus</taxon>
    </lineage>
</organism>
<dbReference type="EMBL" id="NGKC01000010">
    <property type="protein sequence ID" value="RSU10885.1"/>
    <property type="molecule type" value="Genomic_DNA"/>
</dbReference>
<reference evidence="10 11" key="1">
    <citation type="submission" date="2017-05" db="EMBL/GenBank/DDBJ databases">
        <title>Vagococcus spp. assemblies.</title>
        <authorList>
            <person name="Gulvik C.A."/>
        </authorList>
    </citation>
    <scope>NUCLEOTIDE SEQUENCE [LARGE SCALE GENOMIC DNA]</scope>
    <source>
        <strain evidence="10 11">LMG 24798</strain>
    </source>
</reference>
<dbReference type="Proteomes" id="UP000286773">
    <property type="component" value="Unassembled WGS sequence"/>
</dbReference>
<evidence type="ECO:0000256" key="6">
    <source>
        <dbReference type="PROSITE-ProRule" id="PRU00169"/>
    </source>
</evidence>
<evidence type="ECO:0000313" key="10">
    <source>
        <dbReference type="EMBL" id="RSU10885.1"/>
    </source>
</evidence>
<dbReference type="Pfam" id="PF00072">
    <property type="entry name" value="Response_reg"/>
    <property type="match status" value="1"/>
</dbReference>
<keyword evidence="11" id="KW-1185">Reference proteome</keyword>
<dbReference type="InterPro" id="IPR039420">
    <property type="entry name" value="WalR-like"/>
</dbReference>
<dbReference type="Pfam" id="PF00486">
    <property type="entry name" value="Trans_reg_C"/>
    <property type="match status" value="1"/>
</dbReference>
<dbReference type="GO" id="GO:0032993">
    <property type="term" value="C:protein-DNA complex"/>
    <property type="evidence" value="ECO:0007669"/>
    <property type="project" value="TreeGrafter"/>
</dbReference>
<gene>
    <name evidence="10" type="ORF">CBF27_09325</name>
</gene>
<feature type="DNA-binding region" description="OmpR/PhoB-type" evidence="7">
    <location>
        <begin position="126"/>
        <end position="226"/>
    </location>
</feature>
<evidence type="ECO:0000259" key="8">
    <source>
        <dbReference type="PROSITE" id="PS50110"/>
    </source>
</evidence>
<evidence type="ECO:0000256" key="5">
    <source>
        <dbReference type="ARBA" id="ARBA00023163"/>
    </source>
</evidence>
<sequence>MKRLLVIEDDEALSRGIALALSNPQRRVERVSSLAAARDSLMHHRYDLLLLDVNLPDGDGFSFCREVRQTQRVPVIVLTARSLEIDIVTGLDYGADDYITKPFSLMVLRARVDAVLRRYEETAGQPLPYTRGAFFFDFDSMVFKKDNELIELSKTEQKLLKYLVANENQVLQRETLIEKIWSVDSEFVDENALSVTVKRLRQKIEDSPTRPQFIKTVYGIGYRWEGRL</sequence>
<dbReference type="InterPro" id="IPR036388">
    <property type="entry name" value="WH-like_DNA-bd_sf"/>
</dbReference>
<dbReference type="GO" id="GO:0006355">
    <property type="term" value="P:regulation of DNA-templated transcription"/>
    <property type="evidence" value="ECO:0007669"/>
    <property type="project" value="InterPro"/>
</dbReference>
<dbReference type="InterPro" id="IPR001867">
    <property type="entry name" value="OmpR/PhoB-type_DNA-bd"/>
</dbReference>
<accession>A0A430AS46</accession>
<evidence type="ECO:0000259" key="9">
    <source>
        <dbReference type="PROSITE" id="PS51755"/>
    </source>
</evidence>
<dbReference type="CDD" id="cd00383">
    <property type="entry name" value="trans_reg_C"/>
    <property type="match status" value="1"/>
</dbReference>
<evidence type="ECO:0000256" key="2">
    <source>
        <dbReference type="ARBA" id="ARBA00023012"/>
    </source>
</evidence>
<dbReference type="PANTHER" id="PTHR48111">
    <property type="entry name" value="REGULATOR OF RPOS"/>
    <property type="match status" value="1"/>
</dbReference>
<feature type="modified residue" description="4-aspartylphosphate" evidence="6">
    <location>
        <position position="52"/>
    </location>
</feature>
<dbReference type="InterPro" id="IPR016032">
    <property type="entry name" value="Sig_transdc_resp-reg_C-effctor"/>
</dbReference>
<keyword evidence="2" id="KW-0902">Two-component regulatory system</keyword>
<comment type="caution">
    <text evidence="10">The sequence shown here is derived from an EMBL/GenBank/DDBJ whole genome shotgun (WGS) entry which is preliminary data.</text>
</comment>
<protein>
    <submittedName>
        <fullName evidence="10">DNA-binding response regulator</fullName>
    </submittedName>
</protein>